<evidence type="ECO:0000313" key="9">
    <source>
        <dbReference type="Proteomes" id="UP000535890"/>
    </source>
</evidence>
<dbReference type="InterPro" id="IPR029063">
    <property type="entry name" value="SAM-dependent_MTases_sf"/>
</dbReference>
<comment type="catalytic activity">
    <reaction evidence="7">
        <text>a 2'-deoxycytidine in DNA + S-adenosyl-L-methionine = a 5-methyl-2'-deoxycytidine in DNA + S-adenosyl-L-homocysteine + H(+)</text>
        <dbReference type="Rhea" id="RHEA:13681"/>
        <dbReference type="Rhea" id="RHEA-COMP:11369"/>
        <dbReference type="Rhea" id="RHEA-COMP:11370"/>
        <dbReference type="ChEBI" id="CHEBI:15378"/>
        <dbReference type="ChEBI" id="CHEBI:57856"/>
        <dbReference type="ChEBI" id="CHEBI:59789"/>
        <dbReference type="ChEBI" id="CHEBI:85452"/>
        <dbReference type="ChEBI" id="CHEBI:85454"/>
        <dbReference type="EC" id="2.1.1.37"/>
    </reaction>
</comment>
<evidence type="ECO:0000256" key="5">
    <source>
        <dbReference type="PROSITE-ProRule" id="PRU01016"/>
    </source>
</evidence>
<organism evidence="8 9">
    <name type="scientific">Actinomycetospora corticicola</name>
    <dbReference type="NCBI Taxonomy" id="663602"/>
    <lineage>
        <taxon>Bacteria</taxon>
        <taxon>Bacillati</taxon>
        <taxon>Actinomycetota</taxon>
        <taxon>Actinomycetes</taxon>
        <taxon>Pseudonocardiales</taxon>
        <taxon>Pseudonocardiaceae</taxon>
        <taxon>Actinomycetospora</taxon>
    </lineage>
</organism>
<keyword evidence="1 5" id="KW-0489">Methyltransferase</keyword>
<evidence type="ECO:0000256" key="7">
    <source>
        <dbReference type="RuleBase" id="RU000417"/>
    </source>
</evidence>
<dbReference type="PROSITE" id="PS00094">
    <property type="entry name" value="C5_MTASE_1"/>
    <property type="match status" value="1"/>
</dbReference>
<dbReference type="Pfam" id="PF00145">
    <property type="entry name" value="DNA_methylase"/>
    <property type="match status" value="1"/>
</dbReference>
<protein>
    <recommendedName>
        <fullName evidence="7">Cytosine-specific methyltransferase</fullName>
        <ecNumber evidence="7">2.1.1.37</ecNumber>
    </recommendedName>
</protein>
<dbReference type="AlphaFoldDB" id="A0A7Y9DRI0"/>
<dbReference type="InterPro" id="IPR001525">
    <property type="entry name" value="C5_MeTfrase"/>
</dbReference>
<gene>
    <name evidence="8" type="ORF">BJ983_000285</name>
</gene>
<dbReference type="PANTHER" id="PTHR10629:SF52">
    <property type="entry name" value="DNA (CYTOSINE-5)-METHYLTRANSFERASE 1"/>
    <property type="match status" value="1"/>
</dbReference>
<proteinExistence type="inferred from homology"/>
<accession>A0A7Y9DRI0</accession>
<dbReference type="GO" id="GO:0032259">
    <property type="term" value="P:methylation"/>
    <property type="evidence" value="ECO:0007669"/>
    <property type="project" value="UniProtKB-KW"/>
</dbReference>
<sequence>MTTPVLYAVKMPSYIDLFAGAGGMSFGMDRAGWTCLWAQDYWADAVETYRQNMPDHKVECVDVRELSKSYLVSALEGRPDWIVGGPPCQGYSTVGRRKREDERNLLFLKFRDIVAWLRPSGFVLENVLGLRDMSFQSDVVEVFNELGYNVSFRILKAADYGVPQLRRRVVFVGHRDVLFDSVVATNVPETYVSVRDAIGDLPALRAGEYADHYVNEPTTEYQRHMRADSRRLQGHVASKHPTSLVEAISYIPDGGNRRDIPVGLQPSSGFHNSYSRLASWLPAVAVTQNMGKPSGTRCIHPTQDRGLTTREGARLQSFPDGFTFHGPMMSQRLQIANAVPPLMAEALALSLEDPSRWKEAAPSASPNLDRLEVEARRIEDSESVARSDRLW</sequence>
<keyword evidence="2 5" id="KW-0808">Transferase</keyword>
<dbReference type="SUPFAM" id="SSF53335">
    <property type="entry name" value="S-adenosyl-L-methionine-dependent methyltransferases"/>
    <property type="match status" value="1"/>
</dbReference>
<keyword evidence="4" id="KW-0680">Restriction system</keyword>
<dbReference type="Proteomes" id="UP000535890">
    <property type="component" value="Unassembled WGS sequence"/>
</dbReference>
<dbReference type="EC" id="2.1.1.37" evidence="7"/>
<reference evidence="8 9" key="1">
    <citation type="submission" date="2020-07" db="EMBL/GenBank/DDBJ databases">
        <title>Sequencing the genomes of 1000 actinobacteria strains.</title>
        <authorList>
            <person name="Klenk H.-P."/>
        </authorList>
    </citation>
    <scope>NUCLEOTIDE SEQUENCE [LARGE SCALE GENOMIC DNA]</scope>
    <source>
        <strain evidence="8 9">DSM 45772</strain>
    </source>
</reference>
<feature type="active site" evidence="5">
    <location>
        <position position="88"/>
    </location>
</feature>
<evidence type="ECO:0000256" key="2">
    <source>
        <dbReference type="ARBA" id="ARBA00022679"/>
    </source>
</evidence>
<evidence type="ECO:0000256" key="6">
    <source>
        <dbReference type="RuleBase" id="RU000416"/>
    </source>
</evidence>
<dbReference type="InterPro" id="IPR050390">
    <property type="entry name" value="C5-Methyltransferase"/>
</dbReference>
<dbReference type="GO" id="GO:0003886">
    <property type="term" value="F:DNA (cytosine-5-)-methyltransferase activity"/>
    <property type="evidence" value="ECO:0007669"/>
    <property type="project" value="UniProtKB-EC"/>
</dbReference>
<dbReference type="Gene3D" id="3.40.50.150">
    <property type="entry name" value="Vaccinia Virus protein VP39"/>
    <property type="match status" value="1"/>
</dbReference>
<dbReference type="PRINTS" id="PR00105">
    <property type="entry name" value="C5METTRFRASE"/>
</dbReference>
<dbReference type="GO" id="GO:0044027">
    <property type="term" value="P:negative regulation of gene expression via chromosomal CpG island methylation"/>
    <property type="evidence" value="ECO:0007669"/>
    <property type="project" value="TreeGrafter"/>
</dbReference>
<dbReference type="Gene3D" id="3.90.120.10">
    <property type="entry name" value="DNA Methylase, subunit A, domain 2"/>
    <property type="match status" value="1"/>
</dbReference>
<name>A0A7Y9DRI0_9PSEU</name>
<dbReference type="GO" id="GO:0009307">
    <property type="term" value="P:DNA restriction-modification system"/>
    <property type="evidence" value="ECO:0007669"/>
    <property type="project" value="UniProtKB-KW"/>
</dbReference>
<evidence type="ECO:0000256" key="1">
    <source>
        <dbReference type="ARBA" id="ARBA00022603"/>
    </source>
</evidence>
<evidence type="ECO:0000256" key="3">
    <source>
        <dbReference type="ARBA" id="ARBA00022691"/>
    </source>
</evidence>
<keyword evidence="3 5" id="KW-0949">S-adenosyl-L-methionine</keyword>
<dbReference type="PROSITE" id="PS51679">
    <property type="entry name" value="SAM_MT_C5"/>
    <property type="match status" value="1"/>
</dbReference>
<evidence type="ECO:0000256" key="4">
    <source>
        <dbReference type="ARBA" id="ARBA00022747"/>
    </source>
</evidence>
<comment type="similarity">
    <text evidence="5 6">Belongs to the class I-like SAM-binding methyltransferase superfamily. C5-methyltransferase family.</text>
</comment>
<dbReference type="GO" id="GO:0003677">
    <property type="term" value="F:DNA binding"/>
    <property type="evidence" value="ECO:0007669"/>
    <property type="project" value="TreeGrafter"/>
</dbReference>
<keyword evidence="9" id="KW-1185">Reference proteome</keyword>
<dbReference type="NCBIfam" id="TIGR00675">
    <property type="entry name" value="dcm"/>
    <property type="match status" value="1"/>
</dbReference>
<evidence type="ECO:0000313" key="8">
    <source>
        <dbReference type="EMBL" id="NYD34183.1"/>
    </source>
</evidence>
<dbReference type="InterPro" id="IPR018117">
    <property type="entry name" value="C5_DNA_meth_AS"/>
</dbReference>
<dbReference type="PANTHER" id="PTHR10629">
    <property type="entry name" value="CYTOSINE-SPECIFIC METHYLTRANSFERASE"/>
    <property type="match status" value="1"/>
</dbReference>
<dbReference type="EMBL" id="JACCBN010000001">
    <property type="protein sequence ID" value="NYD34183.1"/>
    <property type="molecule type" value="Genomic_DNA"/>
</dbReference>
<comment type="caution">
    <text evidence="8">The sequence shown here is derived from an EMBL/GenBank/DDBJ whole genome shotgun (WGS) entry which is preliminary data.</text>
</comment>